<comment type="function">
    <text evidence="4">Digests double-stranded RNA. Involved in the processing of primary rRNA transcript to yield the immediate precursors to the large and small rRNAs (23S and 16S). Processes some mRNAs, and tRNAs when they are encoded in the rRNA operon. Processes pre-crRNA and tracrRNA of type II CRISPR loci if present in the organism.</text>
</comment>
<dbReference type="GO" id="GO:0004525">
    <property type="term" value="F:ribonuclease III activity"/>
    <property type="evidence" value="ECO:0007669"/>
    <property type="project" value="InterPro"/>
</dbReference>
<name>A0A951U8J2_9CYAN</name>
<reference evidence="6" key="2">
    <citation type="journal article" date="2022" name="Microbiol. Resour. Announc.">
        <title>Metagenome Sequencing to Explore Phylogenomics of Terrestrial Cyanobacteria.</title>
        <authorList>
            <person name="Ward R.D."/>
            <person name="Stajich J.E."/>
            <person name="Johansen J.R."/>
            <person name="Huntemann M."/>
            <person name="Clum A."/>
            <person name="Foster B."/>
            <person name="Foster B."/>
            <person name="Roux S."/>
            <person name="Palaniappan K."/>
            <person name="Varghese N."/>
            <person name="Mukherjee S."/>
            <person name="Reddy T.B.K."/>
            <person name="Daum C."/>
            <person name="Copeland A."/>
            <person name="Chen I.A."/>
            <person name="Ivanova N.N."/>
            <person name="Kyrpides N.C."/>
            <person name="Shapiro N."/>
            <person name="Eloe-Fadrosh E.A."/>
            <person name="Pietrasiak N."/>
        </authorList>
    </citation>
    <scope>NUCLEOTIDE SEQUENCE</scope>
    <source>
        <strain evidence="6">CPER-KK1</strain>
    </source>
</reference>
<accession>A0A951U8J2</accession>
<evidence type="ECO:0000256" key="3">
    <source>
        <dbReference type="ARBA" id="ARBA00032486"/>
    </source>
</evidence>
<keyword evidence="2" id="KW-0378">Hydrolase</keyword>
<dbReference type="PANTHER" id="PTHR14950:SF37">
    <property type="entry name" value="ENDORIBONUCLEASE DICER"/>
    <property type="match status" value="1"/>
</dbReference>
<evidence type="ECO:0000313" key="7">
    <source>
        <dbReference type="Proteomes" id="UP000753908"/>
    </source>
</evidence>
<evidence type="ECO:0000259" key="5">
    <source>
        <dbReference type="PROSITE" id="PS50142"/>
    </source>
</evidence>
<dbReference type="Pfam" id="PF14622">
    <property type="entry name" value="Ribonucleas_3_3"/>
    <property type="match status" value="1"/>
</dbReference>
<dbReference type="CDD" id="cd00593">
    <property type="entry name" value="RIBOc"/>
    <property type="match status" value="1"/>
</dbReference>
<dbReference type="EMBL" id="JAHHIF010000006">
    <property type="protein sequence ID" value="MBW4543944.1"/>
    <property type="molecule type" value="Genomic_DNA"/>
</dbReference>
<sequence length="384" mass="44363">MNIEAVKKAIGIPDFKQTQLLEIALTHPSRIYENSNLTTQQKDAQEREYRRLAILGDAILGAVVIDYLHQQYADLNEGKLTELKNNLVSQQKLSEFARELKLKQLCLLGRGVEQKDYSEERLFTEMFEALLGAIYLEFKRDFSRLRIWLVERFIQKTVNNLLTDTQFTEEQLSEDGAMMLANKRLRQMKQQADALVAKDETLQQLLTWVSQKALSVDSSYEPAKVRAFYLALIRVLGFDLAKAFDDPTRRRSFARSFTSVFDRSRGLALNLAFDFDPKNVLMCLLALDIEPRLKQAMEELEAELPDPDEEAERFDEWRKTKGQAWVEKITGLIGYNLQFNEAQKDLLKEYYKANKSLVEELNSGCQVSKAVRQEIEETLLLPVD</sequence>
<reference evidence="6" key="1">
    <citation type="submission" date="2021-05" db="EMBL/GenBank/DDBJ databases">
        <authorList>
            <person name="Pietrasiak N."/>
            <person name="Ward R."/>
            <person name="Stajich J.E."/>
            <person name="Kurbessoian T."/>
        </authorList>
    </citation>
    <scope>NUCLEOTIDE SEQUENCE</scope>
    <source>
        <strain evidence="6">CPER-KK1</strain>
    </source>
</reference>
<dbReference type="PANTHER" id="PTHR14950">
    <property type="entry name" value="DICER-RELATED"/>
    <property type="match status" value="1"/>
</dbReference>
<protein>
    <recommendedName>
        <fullName evidence="1">Ribonuclease 3</fullName>
    </recommendedName>
    <alternativeName>
        <fullName evidence="3">Ribonuclease III</fullName>
    </alternativeName>
</protein>
<dbReference type="Pfam" id="PF22727">
    <property type="entry name" value="NCH2"/>
    <property type="match status" value="1"/>
</dbReference>
<dbReference type="InterPro" id="IPR036389">
    <property type="entry name" value="RNase_III_sf"/>
</dbReference>
<dbReference type="Gene3D" id="1.10.1520.10">
    <property type="entry name" value="Ribonuclease III domain"/>
    <property type="match status" value="1"/>
</dbReference>
<evidence type="ECO:0000256" key="4">
    <source>
        <dbReference type="ARBA" id="ARBA00049596"/>
    </source>
</evidence>
<feature type="domain" description="RNase III" evidence="5">
    <location>
        <begin position="3"/>
        <end position="139"/>
    </location>
</feature>
<dbReference type="InterPro" id="IPR000999">
    <property type="entry name" value="RNase_III_dom"/>
</dbReference>
<gene>
    <name evidence="6" type="ORF">KME25_05815</name>
</gene>
<organism evidence="6 7">
    <name type="scientific">Symplocastrum torsivum CPER-KK1</name>
    <dbReference type="NCBI Taxonomy" id="450513"/>
    <lineage>
        <taxon>Bacteria</taxon>
        <taxon>Bacillati</taxon>
        <taxon>Cyanobacteriota</taxon>
        <taxon>Cyanophyceae</taxon>
        <taxon>Oscillatoriophycideae</taxon>
        <taxon>Oscillatoriales</taxon>
        <taxon>Microcoleaceae</taxon>
        <taxon>Symplocastrum</taxon>
    </lineage>
</organism>
<evidence type="ECO:0000313" key="6">
    <source>
        <dbReference type="EMBL" id="MBW4543944.1"/>
    </source>
</evidence>
<dbReference type="SMART" id="SM00535">
    <property type="entry name" value="RIBOc"/>
    <property type="match status" value="1"/>
</dbReference>
<dbReference type="InterPro" id="IPR054501">
    <property type="entry name" value="NCH2"/>
</dbReference>
<dbReference type="Proteomes" id="UP000753908">
    <property type="component" value="Unassembled WGS sequence"/>
</dbReference>
<evidence type="ECO:0000256" key="2">
    <source>
        <dbReference type="ARBA" id="ARBA00022801"/>
    </source>
</evidence>
<dbReference type="GO" id="GO:0006396">
    <property type="term" value="P:RNA processing"/>
    <property type="evidence" value="ECO:0007669"/>
    <property type="project" value="InterPro"/>
</dbReference>
<comment type="caution">
    <text evidence="6">The sequence shown here is derived from an EMBL/GenBank/DDBJ whole genome shotgun (WGS) entry which is preliminary data.</text>
</comment>
<dbReference type="PROSITE" id="PS50142">
    <property type="entry name" value="RNASE_3_2"/>
    <property type="match status" value="1"/>
</dbReference>
<dbReference type="AlphaFoldDB" id="A0A951U8J2"/>
<evidence type="ECO:0000256" key="1">
    <source>
        <dbReference type="ARBA" id="ARBA00017706"/>
    </source>
</evidence>
<proteinExistence type="predicted"/>
<dbReference type="SUPFAM" id="SSF69065">
    <property type="entry name" value="RNase III domain-like"/>
    <property type="match status" value="1"/>
</dbReference>